<dbReference type="Proteomes" id="UP000054018">
    <property type="component" value="Unassembled WGS sequence"/>
</dbReference>
<accession>A0A0C9XMM5</accession>
<dbReference type="AlphaFoldDB" id="A0A0C9XMM5"/>
<feature type="compositionally biased region" description="Basic and acidic residues" evidence="1">
    <location>
        <begin position="22"/>
        <end position="32"/>
    </location>
</feature>
<dbReference type="EMBL" id="KN833984">
    <property type="protein sequence ID" value="KIK13635.1"/>
    <property type="molecule type" value="Genomic_DNA"/>
</dbReference>
<gene>
    <name evidence="2" type="ORF">PISMIDRAFT_17865</name>
</gene>
<organism evidence="2 3">
    <name type="scientific">Pisolithus microcarpus 441</name>
    <dbReference type="NCBI Taxonomy" id="765257"/>
    <lineage>
        <taxon>Eukaryota</taxon>
        <taxon>Fungi</taxon>
        <taxon>Dikarya</taxon>
        <taxon>Basidiomycota</taxon>
        <taxon>Agaricomycotina</taxon>
        <taxon>Agaricomycetes</taxon>
        <taxon>Agaricomycetidae</taxon>
        <taxon>Boletales</taxon>
        <taxon>Sclerodermatineae</taxon>
        <taxon>Pisolithaceae</taxon>
        <taxon>Pisolithus</taxon>
    </lineage>
</organism>
<evidence type="ECO:0000313" key="2">
    <source>
        <dbReference type="EMBL" id="KIK13635.1"/>
    </source>
</evidence>
<feature type="region of interest" description="Disordered" evidence="1">
    <location>
        <begin position="1"/>
        <end position="60"/>
    </location>
</feature>
<feature type="compositionally biased region" description="Polar residues" evidence="1">
    <location>
        <begin position="51"/>
        <end position="60"/>
    </location>
</feature>
<proteinExistence type="predicted"/>
<protein>
    <submittedName>
        <fullName evidence="2">Uncharacterized protein</fullName>
    </submittedName>
</protein>
<sequence length="152" mass="16692">MCLEPASGTREVGRHRRPISRRVSEASDKDGQEDFNADEVPPIIPLPMSGPSRTGSDTNAPNAIVIWRSDGSDEFPRGPLEVVENDLTVNVRSKSGSLQHLSTPEMPSPELRRGKLRGRTTSTTFLSSLCGLFSHCGRSKWTLRTMGRVFNG</sequence>
<name>A0A0C9XMM5_9AGAM</name>
<reference evidence="3" key="2">
    <citation type="submission" date="2015-01" db="EMBL/GenBank/DDBJ databases">
        <title>Evolutionary Origins and Diversification of the Mycorrhizal Mutualists.</title>
        <authorList>
            <consortium name="DOE Joint Genome Institute"/>
            <consortium name="Mycorrhizal Genomics Consortium"/>
            <person name="Kohler A."/>
            <person name="Kuo A."/>
            <person name="Nagy L.G."/>
            <person name="Floudas D."/>
            <person name="Copeland A."/>
            <person name="Barry K.W."/>
            <person name="Cichocki N."/>
            <person name="Veneault-Fourrey C."/>
            <person name="LaButti K."/>
            <person name="Lindquist E.A."/>
            <person name="Lipzen A."/>
            <person name="Lundell T."/>
            <person name="Morin E."/>
            <person name="Murat C."/>
            <person name="Riley R."/>
            <person name="Ohm R."/>
            <person name="Sun H."/>
            <person name="Tunlid A."/>
            <person name="Henrissat B."/>
            <person name="Grigoriev I.V."/>
            <person name="Hibbett D.S."/>
            <person name="Martin F."/>
        </authorList>
    </citation>
    <scope>NUCLEOTIDE SEQUENCE [LARGE SCALE GENOMIC DNA]</scope>
    <source>
        <strain evidence="3">441</strain>
    </source>
</reference>
<keyword evidence="3" id="KW-1185">Reference proteome</keyword>
<reference evidence="2 3" key="1">
    <citation type="submission" date="2014-04" db="EMBL/GenBank/DDBJ databases">
        <authorList>
            <consortium name="DOE Joint Genome Institute"/>
            <person name="Kuo A."/>
            <person name="Kohler A."/>
            <person name="Costa M.D."/>
            <person name="Nagy L.G."/>
            <person name="Floudas D."/>
            <person name="Copeland A."/>
            <person name="Barry K.W."/>
            <person name="Cichocki N."/>
            <person name="Veneault-Fourrey C."/>
            <person name="LaButti K."/>
            <person name="Lindquist E.A."/>
            <person name="Lipzen A."/>
            <person name="Lundell T."/>
            <person name="Morin E."/>
            <person name="Murat C."/>
            <person name="Sun H."/>
            <person name="Tunlid A."/>
            <person name="Henrissat B."/>
            <person name="Grigoriev I.V."/>
            <person name="Hibbett D.S."/>
            <person name="Martin F."/>
            <person name="Nordberg H.P."/>
            <person name="Cantor M.N."/>
            <person name="Hua S.X."/>
        </authorList>
    </citation>
    <scope>NUCLEOTIDE SEQUENCE [LARGE SCALE GENOMIC DNA]</scope>
    <source>
        <strain evidence="2 3">441</strain>
    </source>
</reference>
<dbReference type="STRING" id="765257.A0A0C9XMM5"/>
<evidence type="ECO:0000256" key="1">
    <source>
        <dbReference type="SAM" id="MobiDB-lite"/>
    </source>
</evidence>
<evidence type="ECO:0000313" key="3">
    <source>
        <dbReference type="Proteomes" id="UP000054018"/>
    </source>
</evidence>
<dbReference type="HOGENOM" id="CLU_1723108_0_0_1"/>